<evidence type="ECO:0000313" key="12">
    <source>
        <dbReference type="Proteomes" id="UP001056012"/>
    </source>
</evidence>
<organism evidence="11 12">
    <name type="scientific">Curvularia clavata</name>
    <dbReference type="NCBI Taxonomy" id="95742"/>
    <lineage>
        <taxon>Eukaryota</taxon>
        <taxon>Fungi</taxon>
        <taxon>Dikarya</taxon>
        <taxon>Ascomycota</taxon>
        <taxon>Pezizomycotina</taxon>
        <taxon>Dothideomycetes</taxon>
        <taxon>Pleosporomycetidae</taxon>
        <taxon>Pleosporales</taxon>
        <taxon>Pleosporineae</taxon>
        <taxon>Pleosporaceae</taxon>
        <taxon>Curvularia</taxon>
    </lineage>
</organism>
<dbReference type="PRINTS" id="PR00465">
    <property type="entry name" value="EP450IV"/>
</dbReference>
<dbReference type="InterPro" id="IPR002403">
    <property type="entry name" value="Cyt_P450_E_grp-IV"/>
</dbReference>
<dbReference type="Gene3D" id="1.10.630.10">
    <property type="entry name" value="Cytochrome P450"/>
    <property type="match status" value="1"/>
</dbReference>
<dbReference type="PANTHER" id="PTHR46206:SF2">
    <property type="entry name" value="CYTOCHROME P450 MONOOXYGENASE AUSG-RELATED"/>
    <property type="match status" value="1"/>
</dbReference>
<evidence type="ECO:0000256" key="1">
    <source>
        <dbReference type="ARBA" id="ARBA00001971"/>
    </source>
</evidence>
<evidence type="ECO:0000256" key="6">
    <source>
        <dbReference type="ARBA" id="ARBA00023002"/>
    </source>
</evidence>
<dbReference type="Pfam" id="PF00067">
    <property type="entry name" value="p450"/>
    <property type="match status" value="1"/>
</dbReference>
<evidence type="ECO:0000313" key="11">
    <source>
        <dbReference type="EMBL" id="USP74760.1"/>
    </source>
</evidence>
<dbReference type="InterPro" id="IPR001128">
    <property type="entry name" value="Cyt_P450"/>
</dbReference>
<dbReference type="OrthoDB" id="1844152at2759"/>
<evidence type="ECO:0000256" key="5">
    <source>
        <dbReference type="ARBA" id="ARBA00022723"/>
    </source>
</evidence>
<evidence type="ECO:0000256" key="4">
    <source>
        <dbReference type="ARBA" id="ARBA00022617"/>
    </source>
</evidence>
<dbReference type="VEuPathDB" id="FungiDB:yc1106_02034"/>
<evidence type="ECO:0000256" key="2">
    <source>
        <dbReference type="ARBA" id="ARBA00004685"/>
    </source>
</evidence>
<keyword evidence="6 10" id="KW-0560">Oxidoreductase</keyword>
<keyword evidence="8 10" id="KW-0503">Monooxygenase</keyword>
<dbReference type="InterPro" id="IPR036396">
    <property type="entry name" value="Cyt_P450_sf"/>
</dbReference>
<dbReference type="AlphaFoldDB" id="A0A9Q8Z312"/>
<dbReference type="SUPFAM" id="SSF48264">
    <property type="entry name" value="Cytochrome P450"/>
    <property type="match status" value="1"/>
</dbReference>
<dbReference type="GO" id="GO:0020037">
    <property type="term" value="F:heme binding"/>
    <property type="evidence" value="ECO:0007669"/>
    <property type="project" value="InterPro"/>
</dbReference>
<keyword evidence="7 9" id="KW-0408">Iron</keyword>
<dbReference type="Proteomes" id="UP001056012">
    <property type="component" value="Chromosome 2"/>
</dbReference>
<comment type="similarity">
    <text evidence="3 10">Belongs to the cytochrome P450 family.</text>
</comment>
<keyword evidence="5 9" id="KW-0479">Metal-binding</keyword>
<evidence type="ECO:0000256" key="7">
    <source>
        <dbReference type="ARBA" id="ARBA00023004"/>
    </source>
</evidence>
<evidence type="ECO:0000256" key="3">
    <source>
        <dbReference type="ARBA" id="ARBA00010617"/>
    </source>
</evidence>
<comment type="pathway">
    <text evidence="2">Mycotoxin biosynthesis.</text>
</comment>
<name>A0A9Q8Z312_CURCL</name>
<dbReference type="GO" id="GO:0016705">
    <property type="term" value="F:oxidoreductase activity, acting on paired donors, with incorporation or reduction of molecular oxygen"/>
    <property type="evidence" value="ECO:0007669"/>
    <property type="project" value="InterPro"/>
</dbReference>
<gene>
    <name evidence="11" type="ORF">yc1106_02034</name>
</gene>
<comment type="cofactor">
    <cofactor evidence="1 9">
        <name>heme</name>
        <dbReference type="ChEBI" id="CHEBI:30413"/>
    </cofactor>
</comment>
<dbReference type="PANTHER" id="PTHR46206">
    <property type="entry name" value="CYTOCHROME P450"/>
    <property type="match status" value="1"/>
</dbReference>
<evidence type="ECO:0000256" key="10">
    <source>
        <dbReference type="RuleBase" id="RU000461"/>
    </source>
</evidence>
<dbReference type="GO" id="GO:0005506">
    <property type="term" value="F:iron ion binding"/>
    <property type="evidence" value="ECO:0007669"/>
    <property type="project" value="InterPro"/>
</dbReference>
<dbReference type="GO" id="GO:0004497">
    <property type="term" value="F:monooxygenase activity"/>
    <property type="evidence" value="ECO:0007669"/>
    <property type="project" value="UniProtKB-KW"/>
</dbReference>
<proteinExistence type="inferred from homology"/>
<dbReference type="EMBL" id="CP089275">
    <property type="protein sequence ID" value="USP74760.1"/>
    <property type="molecule type" value="Genomic_DNA"/>
</dbReference>
<keyword evidence="4 9" id="KW-0349">Heme</keyword>
<protein>
    <submittedName>
        <fullName evidence="11">Uncharacterized protein</fullName>
    </submittedName>
</protein>
<dbReference type="PROSITE" id="PS00086">
    <property type="entry name" value="CYTOCHROME_P450"/>
    <property type="match status" value="1"/>
</dbReference>
<dbReference type="InterPro" id="IPR017972">
    <property type="entry name" value="Cyt_P450_CS"/>
</dbReference>
<feature type="binding site" description="axial binding residue" evidence="9">
    <location>
        <position position="392"/>
    </location>
    <ligand>
        <name>heme</name>
        <dbReference type="ChEBI" id="CHEBI:30413"/>
    </ligand>
    <ligandPart>
        <name>Fe</name>
        <dbReference type="ChEBI" id="CHEBI:18248"/>
    </ligandPart>
</feature>
<evidence type="ECO:0000256" key="9">
    <source>
        <dbReference type="PIRSR" id="PIRSR602403-1"/>
    </source>
</evidence>
<sequence length="457" mass="52432">MDILDDARKRFPDRAFRIINNNGEMIVLPSRCVNAIRNEAGLSFAEAVEQVGSVKSLHEAENVNCPGLPLPRFRIYTYGSYGASGTDTVTEPLASEAIFATELVLGNPTDWQETFILDSMLSIIARLSSRVFLGDRLCRNDDWLKATKEYTVNMFQAAFRLTLVPPYLRFLVPIFSKECRTVREQLQRSQELVKPVIEERRLLKEQARKAGKPVPKFNDAIEWGEAECKGISYDPASLQLLLSFAAIHTTSDLLTKIMLLLAREPQLMDPLREEIVRVLKKDGWSKSSLYNMKLLDSTMKEAQRFLPNERLAMRRIATKDVHLPEENITIRKGQYVMVDGARESQPNLFENPEKFDIYRWVRLRETPEFANKAHFVSTSPEHLDFGHGMHSCPGRFFAANETKIALCFLLLKYDWELAPGTTLEPTKFGINYMLNPKSTLRYRKREAEIDLEALKFE</sequence>
<keyword evidence="12" id="KW-1185">Reference proteome</keyword>
<evidence type="ECO:0000256" key="8">
    <source>
        <dbReference type="ARBA" id="ARBA00023033"/>
    </source>
</evidence>
<dbReference type="CDD" id="cd11041">
    <property type="entry name" value="CYP503A1-like"/>
    <property type="match status" value="1"/>
</dbReference>
<reference evidence="11" key="1">
    <citation type="submission" date="2021-12" db="EMBL/GenBank/DDBJ databases">
        <title>Curvularia clavata genome.</title>
        <authorList>
            <person name="Cao Y."/>
        </authorList>
    </citation>
    <scope>NUCLEOTIDE SEQUENCE</scope>
    <source>
        <strain evidence="11">Yc1106</strain>
    </source>
</reference>
<accession>A0A9Q8Z312</accession>